<organism evidence="8 9">
    <name type="scientific">Nocardiopsis algeriensis</name>
    <dbReference type="NCBI Taxonomy" id="1478215"/>
    <lineage>
        <taxon>Bacteria</taxon>
        <taxon>Bacillati</taxon>
        <taxon>Actinomycetota</taxon>
        <taxon>Actinomycetes</taxon>
        <taxon>Streptosporangiales</taxon>
        <taxon>Nocardiopsidaceae</taxon>
        <taxon>Nocardiopsis</taxon>
    </lineage>
</organism>
<accession>A0A841IR53</accession>
<dbReference type="InterPro" id="IPR036291">
    <property type="entry name" value="NAD(P)-bd_dom_sf"/>
</dbReference>
<proteinExistence type="predicted"/>
<sequence>MPKDLYDLGEAPPLGHVPKRMHAFTIRPERYGEPREAFAHEIVPVPELEPEHVLVYSMAAGVNYNNVWAAKAHPVDVIAMRRKQGRTEDYHVGGSDCSGIVWAVGENVRGVKVGDHVIVAPGQWDESSEDIRLGRDPVASTSMRVWGYENNHGSFGQFTLVRDVQCHPKPAHLPWDQAAGFLASVATAYRQLFGWYPNVVRPGDPVLIWGGAGGLGTAAIQLVRNAGGRAVAVVSSEAKAKVCRDLGAVGTILRTEFDHWGRVPDESDADAYAAWFGGVRAFGRAFWEVLGERRSPRIVFEHTGADTLPTSLYLCDNEGMVVTCGATSGFQADIDLRFLWMRLKRLQGSHFASPAQCRMAIDLVANGQVDPCVSEVVDFDRIGEAHQMISDNIHPPGNMVALVNAQRGQVGWEVDPVPGDV</sequence>
<evidence type="ECO:0000256" key="4">
    <source>
        <dbReference type="ARBA" id="ARBA00022857"/>
    </source>
</evidence>
<dbReference type="PROSITE" id="PS01162">
    <property type="entry name" value="QOR_ZETA_CRYSTAL"/>
    <property type="match status" value="1"/>
</dbReference>
<dbReference type="InterPro" id="IPR051603">
    <property type="entry name" value="Zinc-ADH_QOR/CCCR"/>
</dbReference>
<evidence type="ECO:0000313" key="9">
    <source>
        <dbReference type="Proteomes" id="UP000536604"/>
    </source>
</evidence>
<keyword evidence="5" id="KW-0694">RNA-binding</keyword>
<dbReference type="Pfam" id="PF00107">
    <property type="entry name" value="ADH_zinc_N"/>
    <property type="match status" value="1"/>
</dbReference>
<dbReference type="GO" id="GO:0003723">
    <property type="term" value="F:RNA binding"/>
    <property type="evidence" value="ECO:0007669"/>
    <property type="project" value="UniProtKB-KW"/>
</dbReference>
<comment type="caution">
    <text evidence="8">The sequence shown here is derived from an EMBL/GenBank/DDBJ whole genome shotgun (WGS) entry which is preliminary data.</text>
</comment>
<dbReference type="EMBL" id="JACHJO010000007">
    <property type="protein sequence ID" value="MBB6120704.1"/>
    <property type="molecule type" value="Genomic_DNA"/>
</dbReference>
<dbReference type="InterPro" id="IPR002364">
    <property type="entry name" value="Quin_OxRdtase/zeta-crystal_CS"/>
</dbReference>
<keyword evidence="3" id="KW-0963">Cytoplasm</keyword>
<protein>
    <submittedName>
        <fullName evidence="8">Crotonyl-CoA carboxylase/reductase</fullName>
        <ecNumber evidence="8">1.3.1.85</ecNumber>
    </submittedName>
</protein>
<dbReference type="InterPro" id="IPR011032">
    <property type="entry name" value="GroES-like_sf"/>
</dbReference>
<gene>
    <name evidence="8" type="ORF">FHS13_002661</name>
</gene>
<dbReference type="Gene3D" id="3.40.50.720">
    <property type="entry name" value="NAD(P)-binding Rossmann-like Domain"/>
    <property type="match status" value="1"/>
</dbReference>
<dbReference type="Proteomes" id="UP000536604">
    <property type="component" value="Unassembled WGS sequence"/>
</dbReference>
<evidence type="ECO:0000256" key="5">
    <source>
        <dbReference type="ARBA" id="ARBA00022884"/>
    </source>
</evidence>
<evidence type="ECO:0000256" key="3">
    <source>
        <dbReference type="ARBA" id="ARBA00022490"/>
    </source>
</evidence>
<dbReference type="InterPro" id="IPR013154">
    <property type="entry name" value="ADH-like_N"/>
</dbReference>
<keyword evidence="6" id="KW-0007">Acetylation</keyword>
<dbReference type="InterPro" id="IPR013149">
    <property type="entry name" value="ADH-like_C"/>
</dbReference>
<dbReference type="AlphaFoldDB" id="A0A841IR53"/>
<evidence type="ECO:0000256" key="2">
    <source>
        <dbReference type="ARBA" id="ARBA00011881"/>
    </source>
</evidence>
<keyword evidence="8" id="KW-0560">Oxidoreductase</keyword>
<dbReference type="SUPFAM" id="SSF50129">
    <property type="entry name" value="GroES-like"/>
    <property type="match status" value="1"/>
</dbReference>
<reference evidence="8 9" key="1">
    <citation type="submission" date="2020-08" db="EMBL/GenBank/DDBJ databases">
        <title>Genomic Encyclopedia of Type Strains, Phase III (KMG-III): the genomes of soil and plant-associated and newly described type strains.</title>
        <authorList>
            <person name="Whitman W."/>
        </authorList>
    </citation>
    <scope>NUCLEOTIDE SEQUENCE [LARGE SCALE GENOMIC DNA]</scope>
    <source>
        <strain evidence="8 9">CECT 8712</strain>
    </source>
</reference>
<dbReference type="Gene3D" id="3.90.180.10">
    <property type="entry name" value="Medium-chain alcohol dehydrogenases, catalytic domain"/>
    <property type="match status" value="2"/>
</dbReference>
<dbReference type="PANTHER" id="PTHR44154:SF1">
    <property type="entry name" value="QUINONE OXIDOREDUCTASE"/>
    <property type="match status" value="1"/>
</dbReference>
<evidence type="ECO:0000313" key="8">
    <source>
        <dbReference type="EMBL" id="MBB6120704.1"/>
    </source>
</evidence>
<dbReference type="NCBIfam" id="TIGR01751">
    <property type="entry name" value="crot-CoA-red"/>
    <property type="match status" value="1"/>
</dbReference>
<keyword evidence="4" id="KW-0521">NADP</keyword>
<dbReference type="GO" id="GO:0005737">
    <property type="term" value="C:cytoplasm"/>
    <property type="evidence" value="ECO:0007669"/>
    <property type="project" value="UniProtKB-SubCell"/>
</dbReference>
<dbReference type="SUPFAM" id="SSF51735">
    <property type="entry name" value="NAD(P)-binding Rossmann-fold domains"/>
    <property type="match status" value="1"/>
</dbReference>
<dbReference type="RefSeq" id="WP_184291999.1">
    <property type="nucleotide sequence ID" value="NZ_JACHJO010000007.1"/>
</dbReference>
<dbReference type="GO" id="GO:0043880">
    <property type="term" value="F:crotonyl-CoA reductase activity"/>
    <property type="evidence" value="ECO:0007669"/>
    <property type="project" value="InterPro"/>
</dbReference>
<evidence type="ECO:0000259" key="7">
    <source>
        <dbReference type="SMART" id="SM00829"/>
    </source>
</evidence>
<dbReference type="SMART" id="SM00829">
    <property type="entry name" value="PKS_ER"/>
    <property type="match status" value="1"/>
</dbReference>
<dbReference type="Pfam" id="PF08240">
    <property type="entry name" value="ADH_N"/>
    <property type="match status" value="1"/>
</dbReference>
<comment type="subunit">
    <text evidence="2">Homotetramer.</text>
</comment>
<evidence type="ECO:0000256" key="6">
    <source>
        <dbReference type="ARBA" id="ARBA00022990"/>
    </source>
</evidence>
<keyword evidence="9" id="KW-1185">Reference proteome</keyword>
<dbReference type="EC" id="1.3.1.85" evidence="8"/>
<evidence type="ECO:0000256" key="1">
    <source>
        <dbReference type="ARBA" id="ARBA00004496"/>
    </source>
</evidence>
<dbReference type="GO" id="GO:0008270">
    <property type="term" value="F:zinc ion binding"/>
    <property type="evidence" value="ECO:0007669"/>
    <property type="project" value="InterPro"/>
</dbReference>
<comment type="subcellular location">
    <subcellularLocation>
        <location evidence="1">Cytoplasm</location>
    </subcellularLocation>
</comment>
<dbReference type="InterPro" id="IPR010085">
    <property type="entry name" value="Crot_CoA_red"/>
</dbReference>
<name>A0A841IR53_9ACTN</name>
<dbReference type="InterPro" id="IPR020843">
    <property type="entry name" value="ER"/>
</dbReference>
<dbReference type="PANTHER" id="PTHR44154">
    <property type="entry name" value="QUINONE OXIDOREDUCTASE"/>
    <property type="match status" value="1"/>
</dbReference>
<feature type="domain" description="Enoyl reductase (ER)" evidence="7">
    <location>
        <begin position="32"/>
        <end position="401"/>
    </location>
</feature>